<dbReference type="Pfam" id="PF00535">
    <property type="entry name" value="Glycos_transf_2"/>
    <property type="match status" value="1"/>
</dbReference>
<dbReference type="InterPro" id="IPR001173">
    <property type="entry name" value="Glyco_trans_2-like"/>
</dbReference>
<dbReference type="PANTHER" id="PTHR43179:SF7">
    <property type="entry name" value="RHAMNOSYLTRANSFERASE WBBL"/>
    <property type="match status" value="1"/>
</dbReference>
<dbReference type="CDD" id="cd04186">
    <property type="entry name" value="GT_2_like_c"/>
    <property type="match status" value="1"/>
</dbReference>
<dbReference type="Proteomes" id="UP000198386">
    <property type="component" value="Unassembled WGS sequence"/>
</dbReference>
<name>A0A239GEM6_9ACTN</name>
<protein>
    <submittedName>
        <fullName evidence="2">Glycosyltransferase, GT2 family</fullName>
    </submittedName>
</protein>
<proteinExistence type="predicted"/>
<reference evidence="3" key="1">
    <citation type="submission" date="2017-06" db="EMBL/GenBank/DDBJ databases">
        <authorList>
            <person name="Varghese N."/>
            <person name="Submissions S."/>
        </authorList>
    </citation>
    <scope>NUCLEOTIDE SEQUENCE [LARGE SCALE GENOMIC DNA]</scope>
    <source>
        <strain evidence="3">DSM 45423</strain>
    </source>
</reference>
<dbReference type="PANTHER" id="PTHR43179">
    <property type="entry name" value="RHAMNOSYLTRANSFERASE WBBL"/>
    <property type="match status" value="1"/>
</dbReference>
<evidence type="ECO:0000313" key="3">
    <source>
        <dbReference type="Proteomes" id="UP000198386"/>
    </source>
</evidence>
<dbReference type="EMBL" id="FZOH01000007">
    <property type="protein sequence ID" value="SNS67491.1"/>
    <property type="molecule type" value="Genomic_DNA"/>
</dbReference>
<feature type="domain" description="Glycosyltransferase 2-like" evidence="1">
    <location>
        <begin position="5"/>
        <end position="146"/>
    </location>
</feature>
<dbReference type="SUPFAM" id="SSF53448">
    <property type="entry name" value="Nucleotide-diphospho-sugar transferases"/>
    <property type="match status" value="1"/>
</dbReference>
<dbReference type="Gene3D" id="3.90.550.10">
    <property type="entry name" value="Spore Coat Polysaccharide Biosynthesis Protein SpsA, Chain A"/>
    <property type="match status" value="1"/>
</dbReference>
<evidence type="ECO:0000259" key="1">
    <source>
        <dbReference type="Pfam" id="PF00535"/>
    </source>
</evidence>
<sequence length="303" mass="32288">MDCAVVVVTYESAQFLPRLLDSLPAAAGGRTYSVVVVDNASTDRVRDVVRGRSCVRFVQSDRNLGYSGGINLAARDLPDCRWVLVLNPDLTLGPGAISAMIETALRTGAAAVVPRIVDGDGQTSFSLRREPTLRRSVGEALLGDHVPGRPGWASEIVRGPAVYGQERTVDWATGAAMLVSRSVFDHVGPWDTRYFLYSEETDFCRRIRAAGGRIRYTPTAVVSHSGGGSGTSPALVALCALNRVRYAHKWHGGGVASAAWGVAVVHALLRITRPGERASLRVLTSARARRLLPGASTAAGGRT</sequence>
<dbReference type="AlphaFoldDB" id="A0A239GEM6"/>
<keyword evidence="3" id="KW-1185">Reference proteome</keyword>
<accession>A0A239GEM6</accession>
<organism evidence="2 3">
    <name type="scientific">Geodermatophilus saharensis</name>
    <dbReference type="NCBI Taxonomy" id="1137994"/>
    <lineage>
        <taxon>Bacteria</taxon>
        <taxon>Bacillati</taxon>
        <taxon>Actinomycetota</taxon>
        <taxon>Actinomycetes</taxon>
        <taxon>Geodermatophilales</taxon>
        <taxon>Geodermatophilaceae</taxon>
        <taxon>Geodermatophilus</taxon>
    </lineage>
</organism>
<evidence type="ECO:0000313" key="2">
    <source>
        <dbReference type="EMBL" id="SNS67491.1"/>
    </source>
</evidence>
<gene>
    <name evidence="2" type="ORF">SAMN04488107_3365</name>
</gene>
<dbReference type="GO" id="GO:0016740">
    <property type="term" value="F:transferase activity"/>
    <property type="evidence" value="ECO:0007669"/>
    <property type="project" value="UniProtKB-KW"/>
</dbReference>
<dbReference type="InterPro" id="IPR029044">
    <property type="entry name" value="Nucleotide-diphossugar_trans"/>
</dbReference>
<keyword evidence="2" id="KW-0808">Transferase</keyword>